<dbReference type="OrthoDB" id="8004517at2"/>
<dbReference type="InterPro" id="IPR035418">
    <property type="entry name" value="AraC-bd_2"/>
</dbReference>
<dbReference type="AlphaFoldDB" id="A0A285U2F6"/>
<reference evidence="5 6" key="1">
    <citation type="submission" date="2017-08" db="EMBL/GenBank/DDBJ databases">
        <authorList>
            <person name="de Groot N.N."/>
        </authorList>
    </citation>
    <scope>NUCLEOTIDE SEQUENCE [LARGE SCALE GENOMIC DNA]</scope>
    <source>
        <strain evidence="5 6">JC85</strain>
    </source>
</reference>
<dbReference type="Pfam" id="PF12833">
    <property type="entry name" value="HTH_18"/>
    <property type="match status" value="1"/>
</dbReference>
<dbReference type="Proteomes" id="UP000219167">
    <property type="component" value="Unassembled WGS sequence"/>
</dbReference>
<dbReference type="EMBL" id="OBQD01000002">
    <property type="protein sequence ID" value="SOC36105.1"/>
    <property type="molecule type" value="Genomic_DNA"/>
</dbReference>
<keyword evidence="3" id="KW-0804">Transcription</keyword>
<evidence type="ECO:0000256" key="3">
    <source>
        <dbReference type="ARBA" id="ARBA00023163"/>
    </source>
</evidence>
<dbReference type="PRINTS" id="PR00032">
    <property type="entry name" value="HTHARAC"/>
</dbReference>
<dbReference type="InterPro" id="IPR018060">
    <property type="entry name" value="HTH_AraC"/>
</dbReference>
<keyword evidence="1" id="KW-0805">Transcription regulation</keyword>
<accession>A0A285U2F6</accession>
<sequence>MQQHIQPPEIAITAGAAQGGASFAVFEYACAPVFDAWMTDQAETATFDVQFHSAQIGRMILGLAGMTGAHYRYERNERKVAQTGLELVLVQMITEGSDVRIVGGREIVSRPGDIFISDLTRTIATTTQHCRNVTVAVPRALISDSEVDLDRLHDRVLMADTTAARLFASHLATTWRERHSIGAGETEMVAQATGQLLASLALSTASREDVQRSISASVLVRVCRYIDDNLGRADLGPDLICREMGLSRAALYRLFEPLEGVARHIRNRRLVRVFRSLTSRRIEVRTIAEIAYAHGFFDMSAFIRAFKARYGMTPSDARTMAAMLPPEAAPNGIEEGGSLLRHWITAIGTT</sequence>
<dbReference type="Gene3D" id="1.10.10.60">
    <property type="entry name" value="Homeodomain-like"/>
    <property type="match status" value="1"/>
</dbReference>
<evidence type="ECO:0000313" key="5">
    <source>
        <dbReference type="EMBL" id="SOC36105.1"/>
    </source>
</evidence>
<dbReference type="SUPFAM" id="SSF46689">
    <property type="entry name" value="Homeodomain-like"/>
    <property type="match status" value="1"/>
</dbReference>
<dbReference type="GO" id="GO:0043565">
    <property type="term" value="F:sequence-specific DNA binding"/>
    <property type="evidence" value="ECO:0007669"/>
    <property type="project" value="InterPro"/>
</dbReference>
<organism evidence="5 6">
    <name type="scientific">Rhizobium subbaraonis</name>
    <dbReference type="NCBI Taxonomy" id="908946"/>
    <lineage>
        <taxon>Bacteria</taxon>
        <taxon>Pseudomonadati</taxon>
        <taxon>Pseudomonadota</taxon>
        <taxon>Alphaproteobacteria</taxon>
        <taxon>Hyphomicrobiales</taxon>
        <taxon>Rhizobiaceae</taxon>
        <taxon>Rhizobium/Agrobacterium group</taxon>
        <taxon>Rhizobium</taxon>
    </lineage>
</organism>
<evidence type="ECO:0000256" key="2">
    <source>
        <dbReference type="ARBA" id="ARBA00023125"/>
    </source>
</evidence>
<name>A0A285U2F6_9HYPH</name>
<keyword evidence="2" id="KW-0238">DNA-binding</keyword>
<evidence type="ECO:0000259" key="4">
    <source>
        <dbReference type="PROSITE" id="PS01124"/>
    </source>
</evidence>
<dbReference type="PANTHER" id="PTHR46796">
    <property type="entry name" value="HTH-TYPE TRANSCRIPTIONAL ACTIVATOR RHAS-RELATED"/>
    <property type="match status" value="1"/>
</dbReference>
<dbReference type="GO" id="GO:0003700">
    <property type="term" value="F:DNA-binding transcription factor activity"/>
    <property type="evidence" value="ECO:0007669"/>
    <property type="project" value="InterPro"/>
</dbReference>
<protein>
    <submittedName>
        <fullName evidence="5">AraC family transcriptional regulator</fullName>
    </submittedName>
</protein>
<proteinExistence type="predicted"/>
<gene>
    <name evidence="5" type="ORF">SAMN05892877_102341</name>
</gene>
<evidence type="ECO:0000313" key="6">
    <source>
        <dbReference type="Proteomes" id="UP000219167"/>
    </source>
</evidence>
<dbReference type="PANTHER" id="PTHR46796:SF6">
    <property type="entry name" value="ARAC SUBFAMILY"/>
    <property type="match status" value="1"/>
</dbReference>
<dbReference type="PROSITE" id="PS01124">
    <property type="entry name" value="HTH_ARAC_FAMILY_2"/>
    <property type="match status" value="1"/>
</dbReference>
<dbReference type="Pfam" id="PF14525">
    <property type="entry name" value="AraC_binding_2"/>
    <property type="match status" value="1"/>
</dbReference>
<keyword evidence="6" id="KW-1185">Reference proteome</keyword>
<feature type="domain" description="HTH araC/xylS-type" evidence="4">
    <location>
        <begin position="220"/>
        <end position="320"/>
    </location>
</feature>
<evidence type="ECO:0000256" key="1">
    <source>
        <dbReference type="ARBA" id="ARBA00023015"/>
    </source>
</evidence>
<dbReference type="InterPro" id="IPR050204">
    <property type="entry name" value="AraC_XylS_family_regulators"/>
</dbReference>
<dbReference type="RefSeq" id="WP_097136551.1">
    <property type="nucleotide sequence ID" value="NZ_OBQD01000002.1"/>
</dbReference>
<dbReference type="SMART" id="SM00342">
    <property type="entry name" value="HTH_ARAC"/>
    <property type="match status" value="1"/>
</dbReference>
<dbReference type="InterPro" id="IPR020449">
    <property type="entry name" value="Tscrpt_reg_AraC-type_HTH"/>
</dbReference>
<dbReference type="InterPro" id="IPR009057">
    <property type="entry name" value="Homeodomain-like_sf"/>
</dbReference>